<evidence type="ECO:0000259" key="4">
    <source>
        <dbReference type="PROSITE" id="PS51455"/>
    </source>
</evidence>
<dbReference type="CDD" id="cd00139">
    <property type="entry name" value="PIPKc"/>
    <property type="match status" value="1"/>
</dbReference>
<dbReference type="EC" id="2.7.1.68" evidence="1"/>
<evidence type="ECO:0000313" key="6">
    <source>
        <dbReference type="Proteomes" id="UP001190700"/>
    </source>
</evidence>
<dbReference type="PANTHER" id="PTHR23086">
    <property type="entry name" value="PHOSPHATIDYLINOSITOL-4-PHOSPHATE 5-KINASE"/>
    <property type="match status" value="1"/>
</dbReference>
<dbReference type="GO" id="GO:0005524">
    <property type="term" value="F:ATP binding"/>
    <property type="evidence" value="ECO:0007669"/>
    <property type="project" value="UniProtKB-UniRule"/>
</dbReference>
<evidence type="ECO:0000256" key="2">
    <source>
        <dbReference type="PROSITE-ProRule" id="PRU00781"/>
    </source>
</evidence>
<feature type="compositionally biased region" description="Basic and acidic residues" evidence="3">
    <location>
        <begin position="581"/>
        <end position="590"/>
    </location>
</feature>
<keyword evidence="2" id="KW-0547">Nucleotide-binding</keyword>
<dbReference type="InterPro" id="IPR002498">
    <property type="entry name" value="PInositol-4-P-4/5-kinase_core"/>
</dbReference>
<keyword evidence="2" id="KW-0067">ATP-binding</keyword>
<feature type="region of interest" description="Disordered" evidence="3">
    <location>
        <begin position="532"/>
        <end position="590"/>
    </location>
</feature>
<accession>A0AAE0L4K4</accession>
<dbReference type="GO" id="GO:0016308">
    <property type="term" value="F:1-phosphatidylinositol-4-phosphate 5-kinase activity"/>
    <property type="evidence" value="ECO:0007669"/>
    <property type="project" value="UniProtKB-EC"/>
</dbReference>
<feature type="compositionally biased region" description="Polar residues" evidence="3">
    <location>
        <begin position="540"/>
        <end position="555"/>
    </location>
</feature>
<organism evidence="5 6">
    <name type="scientific">Cymbomonas tetramitiformis</name>
    <dbReference type="NCBI Taxonomy" id="36881"/>
    <lineage>
        <taxon>Eukaryota</taxon>
        <taxon>Viridiplantae</taxon>
        <taxon>Chlorophyta</taxon>
        <taxon>Pyramimonadophyceae</taxon>
        <taxon>Pyramimonadales</taxon>
        <taxon>Pyramimonadaceae</taxon>
        <taxon>Cymbomonas</taxon>
    </lineage>
</organism>
<dbReference type="PANTHER" id="PTHR23086:SF8">
    <property type="entry name" value="PHOSPHATIDYLINOSITOL 5-PHOSPHATE 4-KINASE, ISOFORM A"/>
    <property type="match status" value="1"/>
</dbReference>
<sequence length="678" mass="76672">MSGTTQDVPNELQMRPQVNASLRQEVFHYVTSGIRASTSNIILRGHLHSEDNDDHATTIFLEQRHAPHDRISRKLLWQEMWKICMHLDSTDSFGFCAPPRNVSSTANPNPGDSAADDPDPVMRVSSAPATITPEGSMREMEEESEDNLTSAPPPAPPQAEAVKEEELSKRPSLASIWNEISLEQSSAALSEQDAALPGTEAGEARAPSLTLPTESTVHARMARRDPLNATHSMPAPPPLRPLFSARPTLAERAYSSIPRLDDSPQLFHGEMLKFVSFRSVDFRRVRQCFGIDDEVYMQAFEKTAKERLTEGGASGAFFFFSGDERFMVKSCTRAEINTLCRITEKYADYVCQNKRTHLTRLYGAHCLNIYQRCFYFYVMENAFHAASEVIHDRFDIKGSWEDRFTKPPVPGRDLLCRFCNQHYTYALKKQSMTRRWSSRSWSFTSSDDLGSVPSVCRDQECPATVNGIHQPNVVRKDNELTFKLRLQPDEAESVVRQLQLDSRFLCSQGIMDYSLLLGVSNMEFDLRHLYDPDPRRQPFGTGNNYPPSRPRNSSLGDLVPRPSAPQEAVLEQRSSSGPMPSKEHADSLTDDTHCQGFYTSSVVGPGHFYIGVIDILQEWTIKKRLERFVKTVIFNRDPDGLSAIEPVRYQDRFQRKIADLVTTETAHLHHVAIVHEQS</sequence>
<gene>
    <name evidence="5" type="ORF">CYMTET_20046</name>
</gene>
<dbReference type="PROSITE" id="PS51455">
    <property type="entry name" value="PIPK"/>
    <property type="match status" value="1"/>
</dbReference>
<dbReference type="SMART" id="SM00330">
    <property type="entry name" value="PIPKc"/>
    <property type="match status" value="1"/>
</dbReference>
<evidence type="ECO:0000256" key="3">
    <source>
        <dbReference type="SAM" id="MobiDB-lite"/>
    </source>
</evidence>
<dbReference type="Proteomes" id="UP001190700">
    <property type="component" value="Unassembled WGS sequence"/>
</dbReference>
<keyword evidence="2" id="KW-0808">Transferase</keyword>
<dbReference type="GO" id="GO:0005886">
    <property type="term" value="C:plasma membrane"/>
    <property type="evidence" value="ECO:0007669"/>
    <property type="project" value="TreeGrafter"/>
</dbReference>
<evidence type="ECO:0000256" key="1">
    <source>
        <dbReference type="ARBA" id="ARBA00012172"/>
    </source>
</evidence>
<keyword evidence="6" id="KW-1185">Reference proteome</keyword>
<dbReference type="InterPro" id="IPR027484">
    <property type="entry name" value="PInositol-4-P-5-kinase_N"/>
</dbReference>
<protein>
    <recommendedName>
        <fullName evidence="1">1-phosphatidylinositol-4-phosphate 5-kinase</fullName>
        <ecNumber evidence="1">2.7.1.68</ecNumber>
    </recommendedName>
</protein>
<name>A0AAE0L4K4_9CHLO</name>
<comment type="caution">
    <text evidence="5">The sequence shown here is derived from an EMBL/GenBank/DDBJ whole genome shotgun (WGS) entry which is preliminary data.</text>
</comment>
<feature type="domain" description="PIPK" evidence="4">
    <location>
        <begin position="209"/>
        <end position="661"/>
    </location>
</feature>
<reference evidence="5 6" key="1">
    <citation type="journal article" date="2015" name="Genome Biol. Evol.">
        <title>Comparative Genomics of a Bacterivorous Green Alga Reveals Evolutionary Causalities and Consequences of Phago-Mixotrophic Mode of Nutrition.</title>
        <authorList>
            <person name="Burns J.A."/>
            <person name="Paasch A."/>
            <person name="Narechania A."/>
            <person name="Kim E."/>
        </authorList>
    </citation>
    <scope>NUCLEOTIDE SEQUENCE [LARGE SCALE GENOMIC DNA]</scope>
    <source>
        <strain evidence="5 6">PLY_AMNH</strain>
    </source>
</reference>
<dbReference type="InterPro" id="IPR023610">
    <property type="entry name" value="PInositol-4/5-P-5/4-kinase"/>
</dbReference>
<dbReference type="GO" id="GO:0046854">
    <property type="term" value="P:phosphatidylinositol phosphate biosynthetic process"/>
    <property type="evidence" value="ECO:0007669"/>
    <property type="project" value="TreeGrafter"/>
</dbReference>
<dbReference type="Gene3D" id="3.30.800.10">
    <property type="entry name" value="Phosphatidylinositol Phosphate Kinase II Beta"/>
    <property type="match status" value="1"/>
</dbReference>
<evidence type="ECO:0000313" key="5">
    <source>
        <dbReference type="EMBL" id="KAK3271622.1"/>
    </source>
</evidence>
<keyword evidence="2" id="KW-0418">Kinase</keyword>
<feature type="region of interest" description="Disordered" evidence="3">
    <location>
        <begin position="102"/>
        <end position="167"/>
    </location>
</feature>
<dbReference type="EMBL" id="LGRX02009534">
    <property type="protein sequence ID" value="KAK3271622.1"/>
    <property type="molecule type" value="Genomic_DNA"/>
</dbReference>
<dbReference type="Gene3D" id="3.30.810.10">
    <property type="entry name" value="2-Layer Sandwich"/>
    <property type="match status" value="1"/>
</dbReference>
<proteinExistence type="predicted"/>
<dbReference type="AlphaFoldDB" id="A0AAE0L4K4"/>
<dbReference type="InterPro" id="IPR027483">
    <property type="entry name" value="PInositol-4-P-4/5-kinase_C_sf"/>
</dbReference>
<dbReference type="Pfam" id="PF01504">
    <property type="entry name" value="PIP5K"/>
    <property type="match status" value="1"/>
</dbReference>
<dbReference type="SUPFAM" id="SSF56104">
    <property type="entry name" value="SAICAR synthase-like"/>
    <property type="match status" value="2"/>
</dbReference>